<organism evidence="1 2">
    <name type="scientific">Puccinia striiformis f. sp. tritici</name>
    <dbReference type="NCBI Taxonomy" id="168172"/>
    <lineage>
        <taxon>Eukaryota</taxon>
        <taxon>Fungi</taxon>
        <taxon>Dikarya</taxon>
        <taxon>Basidiomycota</taxon>
        <taxon>Pucciniomycotina</taxon>
        <taxon>Pucciniomycetes</taxon>
        <taxon>Pucciniales</taxon>
        <taxon>Pucciniaceae</taxon>
        <taxon>Puccinia</taxon>
    </lineage>
</organism>
<protein>
    <submittedName>
        <fullName evidence="1">Uncharacterized protein</fullName>
    </submittedName>
</protein>
<dbReference type="Proteomes" id="UP001060170">
    <property type="component" value="Chromosome 16"/>
</dbReference>
<evidence type="ECO:0000313" key="2">
    <source>
        <dbReference type="Proteomes" id="UP001060170"/>
    </source>
</evidence>
<gene>
    <name evidence="1" type="ORF">MJO28_015262</name>
</gene>
<sequence length="67" mass="7865">MGDDVIVWWYIVRVLLGSERIQPEWATEKRTEVPVVSFACYLCKKQDVEAILIISNLIFLHKQMTQI</sequence>
<name>A0ACC0DSE7_9BASI</name>
<proteinExistence type="predicted"/>
<keyword evidence="2" id="KW-1185">Reference proteome</keyword>
<reference evidence="2" key="2">
    <citation type="journal article" date="2018" name="Mol. Plant Microbe Interact.">
        <title>Genome sequence resources for the wheat stripe rust pathogen (Puccinia striiformis f. sp. tritici) and the barley stripe rust pathogen (Puccinia striiformis f. sp. hordei).</title>
        <authorList>
            <person name="Xia C."/>
            <person name="Wang M."/>
            <person name="Yin C."/>
            <person name="Cornejo O.E."/>
            <person name="Hulbert S.H."/>
            <person name="Chen X."/>
        </authorList>
    </citation>
    <scope>NUCLEOTIDE SEQUENCE [LARGE SCALE GENOMIC DNA]</scope>
    <source>
        <strain evidence="2">93-210</strain>
    </source>
</reference>
<evidence type="ECO:0000313" key="1">
    <source>
        <dbReference type="EMBL" id="KAI7938342.1"/>
    </source>
</evidence>
<reference evidence="1 2" key="3">
    <citation type="journal article" date="2022" name="Microbiol. Spectr.">
        <title>Folding features and dynamics of 3D genome architecture in plant fungal pathogens.</title>
        <authorList>
            <person name="Xia C."/>
        </authorList>
    </citation>
    <scope>NUCLEOTIDE SEQUENCE [LARGE SCALE GENOMIC DNA]</scope>
    <source>
        <strain evidence="1 2">93-210</strain>
    </source>
</reference>
<dbReference type="EMBL" id="CM045880">
    <property type="protein sequence ID" value="KAI7938342.1"/>
    <property type="molecule type" value="Genomic_DNA"/>
</dbReference>
<accession>A0ACC0DSE7</accession>
<comment type="caution">
    <text evidence="1">The sequence shown here is derived from an EMBL/GenBank/DDBJ whole genome shotgun (WGS) entry which is preliminary data.</text>
</comment>
<reference evidence="2" key="1">
    <citation type="journal article" date="2018" name="BMC Genomics">
        <title>Genomic insights into host adaptation between the wheat stripe rust pathogen (Puccinia striiformis f. sp. tritici) and the barley stripe rust pathogen (Puccinia striiformis f. sp. hordei).</title>
        <authorList>
            <person name="Xia C."/>
            <person name="Wang M."/>
            <person name="Yin C."/>
            <person name="Cornejo O.E."/>
            <person name="Hulbert S.H."/>
            <person name="Chen X."/>
        </authorList>
    </citation>
    <scope>NUCLEOTIDE SEQUENCE [LARGE SCALE GENOMIC DNA]</scope>
    <source>
        <strain evidence="2">93-210</strain>
    </source>
</reference>